<protein>
    <submittedName>
        <fullName evidence="2">Uncharacterized protein</fullName>
    </submittedName>
</protein>
<dbReference type="EMBL" id="LAZR01068075">
    <property type="protein sequence ID" value="KKK50335.1"/>
    <property type="molecule type" value="Genomic_DNA"/>
</dbReference>
<accession>A0A0F8WPS9</accession>
<feature type="region of interest" description="Disordered" evidence="1">
    <location>
        <begin position="1"/>
        <end position="26"/>
    </location>
</feature>
<feature type="non-terminal residue" evidence="2">
    <location>
        <position position="1"/>
    </location>
</feature>
<reference evidence="2" key="1">
    <citation type="journal article" date="2015" name="Nature">
        <title>Complex archaea that bridge the gap between prokaryotes and eukaryotes.</title>
        <authorList>
            <person name="Spang A."/>
            <person name="Saw J.H."/>
            <person name="Jorgensen S.L."/>
            <person name="Zaremba-Niedzwiedzka K."/>
            <person name="Martijn J."/>
            <person name="Lind A.E."/>
            <person name="van Eijk R."/>
            <person name="Schleper C."/>
            <person name="Guy L."/>
            <person name="Ettema T.J."/>
        </authorList>
    </citation>
    <scope>NUCLEOTIDE SEQUENCE</scope>
</reference>
<sequence>VQRRQEVADTLQAHGVRTATGTGTPTHPGQILGCDYTAARAIASVGDSSYQTLKALTTALEMPGDSSRHIVAGALSRVTGKKWFYSTSAGKAEKDQVLDRWRKWWAANRDALRRAGEE</sequence>
<gene>
    <name evidence="2" type="ORF">LCGC14_3126060</name>
</gene>
<proteinExistence type="predicted"/>
<evidence type="ECO:0000313" key="2">
    <source>
        <dbReference type="EMBL" id="KKK50335.1"/>
    </source>
</evidence>
<comment type="caution">
    <text evidence="2">The sequence shown here is derived from an EMBL/GenBank/DDBJ whole genome shotgun (WGS) entry which is preliminary data.</text>
</comment>
<organism evidence="2">
    <name type="scientific">marine sediment metagenome</name>
    <dbReference type="NCBI Taxonomy" id="412755"/>
    <lineage>
        <taxon>unclassified sequences</taxon>
        <taxon>metagenomes</taxon>
        <taxon>ecological metagenomes</taxon>
    </lineage>
</organism>
<dbReference type="AlphaFoldDB" id="A0A0F8WPS9"/>
<evidence type="ECO:0000256" key="1">
    <source>
        <dbReference type="SAM" id="MobiDB-lite"/>
    </source>
</evidence>
<name>A0A0F8WPS9_9ZZZZ</name>